<evidence type="ECO:0000256" key="1">
    <source>
        <dbReference type="ARBA" id="ARBA00004202"/>
    </source>
</evidence>
<dbReference type="InterPro" id="IPR013577">
    <property type="entry name" value="LLGL2"/>
</dbReference>
<dbReference type="PROSITE" id="PS50892">
    <property type="entry name" value="V_SNARE"/>
    <property type="match status" value="1"/>
</dbReference>
<evidence type="ECO:0000256" key="3">
    <source>
        <dbReference type="ARBA" id="ARBA00008070"/>
    </source>
</evidence>
<feature type="compositionally biased region" description="Polar residues" evidence="11">
    <location>
        <begin position="881"/>
        <end position="891"/>
    </location>
</feature>
<feature type="compositionally biased region" description="Polar residues" evidence="11">
    <location>
        <begin position="695"/>
        <end position="728"/>
    </location>
</feature>
<organism evidence="12 13">
    <name type="scientific">Owenia fusiformis</name>
    <name type="common">Polychaete worm</name>
    <dbReference type="NCBI Taxonomy" id="6347"/>
    <lineage>
        <taxon>Eukaryota</taxon>
        <taxon>Metazoa</taxon>
        <taxon>Spiralia</taxon>
        <taxon>Lophotrochozoa</taxon>
        <taxon>Annelida</taxon>
        <taxon>Polychaeta</taxon>
        <taxon>Sedentaria</taxon>
        <taxon>Canalipalpata</taxon>
        <taxon>Sabellida</taxon>
        <taxon>Oweniida</taxon>
        <taxon>Oweniidae</taxon>
        <taxon>Owenia</taxon>
    </lineage>
</organism>
<dbReference type="PANTHER" id="PTHR10241:SF25">
    <property type="entry name" value="TOMOSYN, ISOFORM C"/>
    <property type="match status" value="1"/>
</dbReference>
<dbReference type="PANTHER" id="PTHR10241">
    <property type="entry name" value="LETHAL 2 GIANT LARVAE PROTEIN"/>
    <property type="match status" value="1"/>
</dbReference>
<evidence type="ECO:0000313" key="13">
    <source>
        <dbReference type="Proteomes" id="UP000749559"/>
    </source>
</evidence>
<gene>
    <name evidence="12" type="ORF">OFUS_LOCUS23119</name>
</gene>
<feature type="compositionally biased region" description="Basic and acidic residues" evidence="11">
    <location>
        <begin position="904"/>
        <end position="943"/>
    </location>
</feature>
<evidence type="ECO:0000313" key="12">
    <source>
        <dbReference type="EMBL" id="CAH1799063.1"/>
    </source>
</evidence>
<dbReference type="GO" id="GO:0006893">
    <property type="term" value="P:Golgi to plasma membrane transport"/>
    <property type="evidence" value="ECO:0007669"/>
    <property type="project" value="TreeGrafter"/>
</dbReference>
<dbReference type="SMART" id="SM00320">
    <property type="entry name" value="WD40"/>
    <property type="match status" value="7"/>
</dbReference>
<dbReference type="InterPro" id="IPR036322">
    <property type="entry name" value="WD40_repeat_dom_sf"/>
</dbReference>
<dbReference type="Proteomes" id="UP000749559">
    <property type="component" value="Unassembled WGS sequence"/>
</dbReference>
<comment type="subcellular location">
    <subcellularLocation>
        <location evidence="1">Cell membrane</location>
        <topology evidence="1">Peripheral membrane protein</topology>
    </subcellularLocation>
    <subcellularLocation>
        <location evidence="2">Cytoplasm</location>
    </subcellularLocation>
</comment>
<dbReference type="Gene3D" id="1.20.5.110">
    <property type="match status" value="1"/>
</dbReference>
<protein>
    <submittedName>
        <fullName evidence="12">Uncharacterized protein</fullName>
    </submittedName>
</protein>
<evidence type="ECO:0000256" key="11">
    <source>
        <dbReference type="SAM" id="MobiDB-lite"/>
    </source>
</evidence>
<feature type="region of interest" description="Disordered" evidence="11">
    <location>
        <begin position="561"/>
        <end position="611"/>
    </location>
</feature>
<evidence type="ECO:0000256" key="8">
    <source>
        <dbReference type="ARBA" id="ARBA00022574"/>
    </source>
</evidence>
<keyword evidence="5" id="KW-0268">Exocytosis</keyword>
<dbReference type="InterPro" id="IPR000664">
    <property type="entry name" value="Lethal2_giant"/>
</dbReference>
<evidence type="ECO:0000256" key="2">
    <source>
        <dbReference type="ARBA" id="ARBA00004496"/>
    </source>
</evidence>
<dbReference type="GO" id="GO:0045159">
    <property type="term" value="F:myosin II binding"/>
    <property type="evidence" value="ECO:0007669"/>
    <property type="project" value="TreeGrafter"/>
</dbReference>
<comment type="caution">
    <text evidence="12">The sequence shown here is derived from an EMBL/GenBank/DDBJ whole genome shotgun (WGS) entry which is preliminary data.</text>
</comment>
<feature type="compositionally biased region" description="Basic and acidic residues" evidence="11">
    <location>
        <begin position="1161"/>
        <end position="1177"/>
    </location>
</feature>
<reference evidence="12" key="1">
    <citation type="submission" date="2022-03" db="EMBL/GenBank/DDBJ databases">
        <authorList>
            <person name="Martin C."/>
        </authorList>
    </citation>
    <scope>NUCLEOTIDE SEQUENCE</scope>
</reference>
<dbReference type="GO" id="GO:0031201">
    <property type="term" value="C:SNARE complex"/>
    <property type="evidence" value="ECO:0007669"/>
    <property type="project" value="TreeGrafter"/>
</dbReference>
<dbReference type="Pfam" id="PF08366">
    <property type="entry name" value="LLGL"/>
    <property type="match status" value="1"/>
</dbReference>
<keyword evidence="13" id="KW-1185">Reference proteome</keyword>
<feature type="region of interest" description="Disordered" evidence="11">
    <location>
        <begin position="880"/>
        <end position="947"/>
    </location>
</feature>
<dbReference type="InterPro" id="IPR042855">
    <property type="entry name" value="V_SNARE_CC"/>
</dbReference>
<evidence type="ECO:0000256" key="5">
    <source>
        <dbReference type="ARBA" id="ARBA00022483"/>
    </source>
</evidence>
<evidence type="ECO:0000256" key="4">
    <source>
        <dbReference type="ARBA" id="ARBA00022475"/>
    </source>
</evidence>
<feature type="compositionally biased region" description="Low complexity" evidence="11">
    <location>
        <begin position="571"/>
        <end position="591"/>
    </location>
</feature>
<accession>A0A8J1XHK4</accession>
<evidence type="ECO:0000256" key="10">
    <source>
        <dbReference type="ARBA" id="ARBA00023136"/>
    </source>
</evidence>
<keyword evidence="8" id="KW-0853">WD repeat</keyword>
<dbReference type="OrthoDB" id="19944at2759"/>
<keyword evidence="7" id="KW-0597">Phosphoprotein</keyword>
<comment type="similarity">
    <text evidence="3">Belongs to the WD repeat L(2)GL family.</text>
</comment>
<dbReference type="GO" id="GO:0005096">
    <property type="term" value="F:GTPase activator activity"/>
    <property type="evidence" value="ECO:0007669"/>
    <property type="project" value="TreeGrafter"/>
</dbReference>
<keyword evidence="9" id="KW-0677">Repeat</keyword>
<keyword evidence="6" id="KW-0963">Cytoplasm</keyword>
<dbReference type="EMBL" id="CAIIXF020000011">
    <property type="protein sequence ID" value="CAH1799063.1"/>
    <property type="molecule type" value="Genomic_DNA"/>
</dbReference>
<feature type="compositionally biased region" description="Pro residues" evidence="11">
    <location>
        <begin position="775"/>
        <end position="786"/>
    </location>
</feature>
<feature type="compositionally biased region" description="Polar residues" evidence="11">
    <location>
        <begin position="592"/>
        <end position="601"/>
    </location>
</feature>
<evidence type="ECO:0000256" key="7">
    <source>
        <dbReference type="ARBA" id="ARBA00022553"/>
    </source>
</evidence>
<feature type="region of interest" description="Disordered" evidence="11">
    <location>
        <begin position="677"/>
        <end position="808"/>
    </location>
</feature>
<proteinExistence type="inferred from homology"/>
<evidence type="ECO:0000256" key="9">
    <source>
        <dbReference type="ARBA" id="ARBA00022737"/>
    </source>
</evidence>
<keyword evidence="4" id="KW-1003">Cell membrane</keyword>
<dbReference type="Gene3D" id="2.130.10.10">
    <property type="entry name" value="YVTN repeat-like/Quinoprotein amine dehydrogenase"/>
    <property type="match status" value="2"/>
</dbReference>
<dbReference type="InterPro" id="IPR013905">
    <property type="entry name" value="Lgl_C_dom"/>
</dbReference>
<sequence length="1432" mass="159519">MEPHKFSTMMNVKKKFVSKVLDGLRYSVSSTPKSETEIEESLRDENFQVAKTVRHGFPYNPTCMAYDPVQHIFAVGTKSGSVRIFGRPGVDCHTGHPDEVAVIQILFLINEGAMITVCSDDTLHLWNLRQKRPDIVHSLRFQRERITFCHLPFQSKWLYIGTERGNVHIVNIEKFELSGYVINWNKAIELSRKTHPGPIVHLSDCPIDPNKLLIGFESGAISLWDLKTKTAEQHYGDGSNVPLKSVAWHHEGKQFMCSHTDGSLTTWNIRIPQKASIMRPHAKLSKDNKPEPCRPISKLEWKTNKTGEQIIVFSGGMSYDKAGKMPSITVMHGKSTTVLEMEHQVVEFFLLCDSPYNNDTQDPQAIVVLLQNDLVVVDLTSPGYPCYENPYPMDIHESPVTACQYYADCPSNLVPAFYSVGHKQKKSGFSEKDWPIQGGEWGSTTCSYPEIVITGHADGSLKFWDASSVTLQVLYKLKTAKLFEKHKHKKTPEGSTDSPVDEDPFAIQHISLDLESRILCVAGYSHLMLFRYSKQDASIEFPVIDIAIQYEIYDEIDSPEIEFPPPRPPLSQVSQSGSGSVGSYSSTASDSNYKGSDNQTCVKVKGGPRKQSTGYQPDLVCLLTYVDGEAPAPITSMCINSSYGLLAFGNECGLAVVDIVQKICLWNMGTPDLYGSMDPYQRAPRSPKVRKPGDSFSQSLNNDECKSPSSDQSPEGGVTSPNGTSNRVSLCPDLDSINESGSPKMRSKHPSGDRRSKPGSRSPVNKEKFNHVAPARPPPPRPPPPKSGSKSPDNVLNNDSDITVDEADEAVDVVVDDITVDVNANKEEQETVPIAKPRMRKKPVYHRLESDDELRHELRKISTEDLPPQKLPLTKALSDTHAMQQDASMRPNTLKVPSKSAGDLSDHEASDNENETKSNENNDTNKHSVRFESPELDDSEGKGKGKGFLRRMSVKMRDALHIEAPPRQSRQRPFSTNDLKLLTDEDKEMFLKEERDRMRPKDPERKRKVSRQADDIMMSMLDLRSEDVKAKPRMRKISYATYLELDSDKTDSSSFSRSRSSSMSSLENITKEAIQCIVFADSFTRKTDSYTSPSLWVGTSLGSVLVIALNLPPSGEQRLTQPVMVSPSGTIFRLKGTILAMSFLDCNGGLIPTLSDTWKDNTKESRDEVKTKSRRAESQLARQPRLSPTSSTESSDRQFAVICSEKQARVMSLPSQTCTYKVKITDVSFVTKADVVTLKDAVFLACFLANGHIMTFSLPSLRPLMDCECIPVTDIRIARTFTFSNNGHALYFTTPSELQKVTLAADVCVSLNEMLGDLFLPCETPEAPKQGFFKNLFNAGPSPLDREMLFGPDSGKAAPNVTKYIAGTAGLQASSDSAMGAVSYARQALDERGQRLGELSDVSERMREQAQSFQSMSHDVMLKYKNKKWYQL</sequence>
<dbReference type="GO" id="GO:0019905">
    <property type="term" value="F:syntaxin binding"/>
    <property type="evidence" value="ECO:0007669"/>
    <property type="project" value="TreeGrafter"/>
</dbReference>
<dbReference type="GO" id="GO:0006887">
    <property type="term" value="P:exocytosis"/>
    <property type="evidence" value="ECO:0007669"/>
    <property type="project" value="UniProtKB-KW"/>
</dbReference>
<dbReference type="Pfam" id="PF08596">
    <property type="entry name" value="Lgl_C"/>
    <property type="match status" value="1"/>
</dbReference>
<feature type="compositionally biased region" description="Polar residues" evidence="11">
    <location>
        <begin position="788"/>
        <end position="800"/>
    </location>
</feature>
<dbReference type="CDD" id="cd15873">
    <property type="entry name" value="R-SNARE_STXBP5_6"/>
    <property type="match status" value="1"/>
</dbReference>
<dbReference type="PRINTS" id="PR00962">
    <property type="entry name" value="LETHAL2GIANT"/>
</dbReference>
<feature type="region of interest" description="Disordered" evidence="11">
    <location>
        <begin position="1161"/>
        <end position="1193"/>
    </location>
</feature>
<name>A0A8J1XHK4_OWEFU</name>
<dbReference type="FunFam" id="2.130.10.10:FF:000521">
    <property type="entry name" value="syntaxin-binding protein 5-like isoform X1"/>
    <property type="match status" value="1"/>
</dbReference>
<dbReference type="SUPFAM" id="SSF50978">
    <property type="entry name" value="WD40 repeat-like"/>
    <property type="match status" value="2"/>
</dbReference>
<evidence type="ECO:0000256" key="6">
    <source>
        <dbReference type="ARBA" id="ARBA00022490"/>
    </source>
</evidence>
<keyword evidence="10" id="KW-0472">Membrane</keyword>
<dbReference type="InterPro" id="IPR001680">
    <property type="entry name" value="WD40_rpt"/>
</dbReference>
<dbReference type="GO" id="GO:0005886">
    <property type="term" value="C:plasma membrane"/>
    <property type="evidence" value="ECO:0007669"/>
    <property type="project" value="UniProtKB-SubCell"/>
</dbReference>
<dbReference type="SUPFAM" id="SSF58038">
    <property type="entry name" value="SNARE fusion complex"/>
    <property type="match status" value="1"/>
</dbReference>
<dbReference type="InterPro" id="IPR015943">
    <property type="entry name" value="WD40/YVTN_repeat-like_dom_sf"/>
</dbReference>